<organism evidence="1 2">
    <name type="scientific">Pristionchus entomophagus</name>
    <dbReference type="NCBI Taxonomy" id="358040"/>
    <lineage>
        <taxon>Eukaryota</taxon>
        <taxon>Metazoa</taxon>
        <taxon>Ecdysozoa</taxon>
        <taxon>Nematoda</taxon>
        <taxon>Chromadorea</taxon>
        <taxon>Rhabditida</taxon>
        <taxon>Rhabditina</taxon>
        <taxon>Diplogasteromorpha</taxon>
        <taxon>Diplogasteroidea</taxon>
        <taxon>Neodiplogasteridae</taxon>
        <taxon>Pristionchus</taxon>
    </lineage>
</organism>
<proteinExistence type="predicted"/>
<dbReference type="EMBL" id="BTSX01000003">
    <property type="protein sequence ID" value="GMS87918.1"/>
    <property type="molecule type" value="Genomic_DNA"/>
</dbReference>
<feature type="non-terminal residue" evidence="1">
    <location>
        <position position="1"/>
    </location>
</feature>
<keyword evidence="2" id="KW-1185">Reference proteome</keyword>
<evidence type="ECO:0000313" key="1">
    <source>
        <dbReference type="EMBL" id="GMS87918.1"/>
    </source>
</evidence>
<dbReference type="AlphaFoldDB" id="A0AAV5SXT0"/>
<accession>A0AAV5SXT0</accession>
<gene>
    <name evidence="1" type="ORF">PENTCL1PPCAC_10093</name>
</gene>
<feature type="non-terminal residue" evidence="1">
    <location>
        <position position="106"/>
    </location>
</feature>
<reference evidence="1" key="1">
    <citation type="submission" date="2023-10" db="EMBL/GenBank/DDBJ databases">
        <title>Genome assembly of Pristionchus species.</title>
        <authorList>
            <person name="Yoshida K."/>
            <person name="Sommer R.J."/>
        </authorList>
    </citation>
    <scope>NUCLEOTIDE SEQUENCE</scope>
    <source>
        <strain evidence="1">RS0144</strain>
    </source>
</reference>
<name>A0AAV5SXT0_9BILA</name>
<evidence type="ECO:0000313" key="2">
    <source>
        <dbReference type="Proteomes" id="UP001432027"/>
    </source>
</evidence>
<dbReference type="Proteomes" id="UP001432027">
    <property type="component" value="Unassembled WGS sequence"/>
</dbReference>
<comment type="caution">
    <text evidence="1">The sequence shown here is derived from an EMBL/GenBank/DDBJ whole genome shotgun (WGS) entry which is preliminary data.</text>
</comment>
<sequence length="106" mass="11445">SSAISVALTRERISTRRCSSRCHLGYGLAIAALSYFFVKSDHEHILQGALSRYRQSASIAADYGMSDVFDNLAINLCKFSTLMTAAERAGDDSVGLQRKRAIAAAA</sequence>
<protein>
    <submittedName>
        <fullName evidence="1">Uncharacterized protein</fullName>
    </submittedName>
</protein>